<dbReference type="EMBL" id="CP058909">
    <property type="protein sequence ID" value="QLH83154.1"/>
    <property type="molecule type" value="Genomic_DNA"/>
</dbReference>
<name>A0A7D5TVF1_9EURY</name>
<dbReference type="InterPro" id="IPR058821">
    <property type="entry name" value="Double_WHD-containing_halo"/>
</dbReference>
<reference evidence="1 2" key="1">
    <citation type="submission" date="2020-07" db="EMBL/GenBank/DDBJ databases">
        <title>Halosimplex litoreum sp. nov. and Halosimplex rubrum sp. nov., isolated from different salt environments.</title>
        <authorList>
            <person name="Cui H."/>
        </authorList>
    </citation>
    <scope>NUCLEOTIDE SEQUENCE [LARGE SCALE GENOMIC DNA]</scope>
    <source>
        <strain evidence="1 2">R2</strain>
    </source>
</reference>
<dbReference type="GeneID" id="56084250"/>
<dbReference type="OrthoDB" id="170219at2157"/>
<keyword evidence="2" id="KW-1185">Reference proteome</keyword>
<organism evidence="1 2">
    <name type="scientific">Halosimplex pelagicum</name>
    <dbReference type="NCBI Taxonomy" id="869886"/>
    <lineage>
        <taxon>Archaea</taxon>
        <taxon>Methanobacteriati</taxon>
        <taxon>Methanobacteriota</taxon>
        <taxon>Stenosarchaea group</taxon>
        <taxon>Halobacteria</taxon>
        <taxon>Halobacteriales</taxon>
        <taxon>Haloarculaceae</taxon>
        <taxon>Halosimplex</taxon>
    </lineage>
</organism>
<dbReference type="KEGG" id="hpel:HZS54_16635"/>
<accession>A0A7D5TVF1</accession>
<evidence type="ECO:0000313" key="2">
    <source>
        <dbReference type="Proteomes" id="UP000509346"/>
    </source>
</evidence>
<protein>
    <submittedName>
        <fullName evidence="1">Uncharacterized protein</fullName>
    </submittedName>
</protein>
<dbReference type="AlphaFoldDB" id="A0A7D5TVF1"/>
<dbReference type="RefSeq" id="WP_179918209.1">
    <property type="nucleotide sequence ID" value="NZ_CP058909.1"/>
</dbReference>
<gene>
    <name evidence="1" type="ORF">HZS54_16635</name>
</gene>
<proteinExistence type="predicted"/>
<sequence>MRYKIVPPVRDRAFLVDAQRAVPLVPGTVEDCCLRIVDETAAPSRDAAREYLTFLQALELVAETPRGFRRRRVDAAEADLGDAFERRVFGASEVLDALRGAESLTTAEAFDELRDHVPRWERDRHTDWEAEWLERTERLLGWSVAFGLATRDDGDRYRSIERS</sequence>
<dbReference type="Proteomes" id="UP000509346">
    <property type="component" value="Chromosome"/>
</dbReference>
<evidence type="ECO:0000313" key="1">
    <source>
        <dbReference type="EMBL" id="QLH83154.1"/>
    </source>
</evidence>
<dbReference type="Pfam" id="PF25947">
    <property type="entry name" value="WHD_halo_double"/>
    <property type="match status" value="1"/>
</dbReference>